<dbReference type="EMBL" id="AP018732">
    <property type="protein sequence ID" value="BBE42708.1"/>
    <property type="molecule type" value="Genomic_DNA"/>
</dbReference>
<name>A0A4P2VP62_9ARCH</name>
<reference evidence="2 3" key="1">
    <citation type="journal article" date="2019" name="ISME J.">
        <title>Isolation and characterization of a thermophilic sulfur- and iron-reducing thaumarchaeote from a terrestrial acidic hot spring.</title>
        <authorList>
            <person name="Kato S."/>
            <person name="Itoh T."/>
            <person name="Yuki M."/>
            <person name="Nagamori M."/>
            <person name="Ohnishi M."/>
            <person name="Uematsu K."/>
            <person name="Suzuki K."/>
            <person name="Takashina T."/>
            <person name="Ohkuma M."/>
        </authorList>
    </citation>
    <scope>NUCLEOTIDE SEQUENCE [LARGE SCALE GENOMIC DNA]</scope>
    <source>
        <strain evidence="2 3">NAS-02</strain>
    </source>
</reference>
<dbReference type="PRINTS" id="PR00069">
    <property type="entry name" value="ALDKETRDTASE"/>
</dbReference>
<keyword evidence="3" id="KW-1185">Reference proteome</keyword>
<evidence type="ECO:0000259" key="1">
    <source>
        <dbReference type="Pfam" id="PF00248"/>
    </source>
</evidence>
<dbReference type="Pfam" id="PF00248">
    <property type="entry name" value="Aldo_ket_red"/>
    <property type="match status" value="1"/>
</dbReference>
<dbReference type="PANTHER" id="PTHR43638:SF3">
    <property type="entry name" value="ALDEHYDE REDUCTASE"/>
    <property type="match status" value="1"/>
</dbReference>
<dbReference type="CDD" id="cd19093">
    <property type="entry name" value="AKR_AtPLR-like"/>
    <property type="match status" value="1"/>
</dbReference>
<dbReference type="RefSeq" id="WP_174448919.1">
    <property type="nucleotide sequence ID" value="NZ_AP018732.1"/>
</dbReference>
<dbReference type="KEGG" id="ccai:NAS2_1320"/>
<dbReference type="GO" id="GO:0016491">
    <property type="term" value="F:oxidoreductase activity"/>
    <property type="evidence" value="ECO:0007669"/>
    <property type="project" value="InterPro"/>
</dbReference>
<gene>
    <name evidence="2" type="ORF">NAS2_1320</name>
</gene>
<dbReference type="GeneID" id="55585134"/>
<dbReference type="AlphaFoldDB" id="A0A4P2VP62"/>
<protein>
    <submittedName>
        <fullName evidence="2">Putative aldo/keto reductase</fullName>
    </submittedName>
</protein>
<dbReference type="SUPFAM" id="SSF51430">
    <property type="entry name" value="NAD(P)-linked oxidoreductase"/>
    <property type="match status" value="1"/>
</dbReference>
<dbReference type="InterPro" id="IPR036812">
    <property type="entry name" value="NAD(P)_OxRdtase_dom_sf"/>
</dbReference>
<dbReference type="PANTHER" id="PTHR43638">
    <property type="entry name" value="OXIDOREDUCTASE, ALDO/KETO REDUCTASE FAMILY PROTEIN"/>
    <property type="match status" value="1"/>
</dbReference>
<evidence type="ECO:0000313" key="3">
    <source>
        <dbReference type="Proteomes" id="UP000509448"/>
    </source>
</evidence>
<dbReference type="Proteomes" id="UP000509448">
    <property type="component" value="Chromosome"/>
</dbReference>
<dbReference type="InterPro" id="IPR020471">
    <property type="entry name" value="AKR"/>
</dbReference>
<dbReference type="OrthoDB" id="7236at2157"/>
<feature type="domain" description="NADP-dependent oxidoreductase" evidence="1">
    <location>
        <begin position="16"/>
        <end position="299"/>
    </location>
</feature>
<accession>A0A4P2VP62</accession>
<organism evidence="2 3">
    <name type="scientific">Conexivisphaera calida</name>
    <dbReference type="NCBI Taxonomy" id="1874277"/>
    <lineage>
        <taxon>Archaea</taxon>
        <taxon>Nitrososphaerota</taxon>
        <taxon>Conexivisphaeria</taxon>
        <taxon>Conexivisphaerales</taxon>
        <taxon>Conexivisphaeraceae</taxon>
        <taxon>Conexivisphaera</taxon>
    </lineage>
</organism>
<dbReference type="Gene3D" id="3.20.20.100">
    <property type="entry name" value="NADP-dependent oxidoreductase domain"/>
    <property type="match status" value="1"/>
</dbReference>
<proteinExistence type="predicted"/>
<dbReference type="InterPro" id="IPR023210">
    <property type="entry name" value="NADP_OxRdtase_dom"/>
</dbReference>
<evidence type="ECO:0000313" key="2">
    <source>
        <dbReference type="EMBL" id="BBE42708.1"/>
    </source>
</evidence>
<sequence length="304" mass="33473">MEYRELGRTGIRVSAVGIGTWQWGSGEWGWGKHYGMEDLRAALDAAEELGINFIDTAEIYGGGRSEEIIGELVKGRREKFVIATKVGPHRMTHDGIIRACEASLRRMGVSRVELCQIHWPNPLVPMRTYMSAMEQLLRSGRIDAIGVSNFSLGKLESARRSLSGADVASNQVKYNLVDRRPEKDLLPYMEREGITLISYSPLAQGVLAHGRRGPHLVGRFNTLLRRYDPGHLSRLLDALRTIASARGGTPAQVALAWLLSRGERVVPIPGVKRRQHVEDAAAAVAMKLSPEEISSLDSATGARS</sequence>